<organism evidence="1 2">
    <name type="scientific">Streptomyces tardus</name>
    <dbReference type="NCBI Taxonomy" id="2780544"/>
    <lineage>
        <taxon>Bacteria</taxon>
        <taxon>Bacillati</taxon>
        <taxon>Actinomycetota</taxon>
        <taxon>Actinomycetes</taxon>
        <taxon>Kitasatosporales</taxon>
        <taxon>Streptomycetaceae</taxon>
        <taxon>Streptomyces</taxon>
    </lineage>
</organism>
<evidence type="ECO:0000313" key="2">
    <source>
        <dbReference type="Proteomes" id="UP000694501"/>
    </source>
</evidence>
<dbReference type="RefSeq" id="WP_211041456.1">
    <property type="nucleotide sequence ID" value="NZ_JAELVF020000001.1"/>
</dbReference>
<dbReference type="AlphaFoldDB" id="A0A949JDQ9"/>
<sequence>MSVLGAYSVGPSDWAVERFGRQAGALVSAIPAQLAEAHGKAHAAHLAAGLKKRSPYGVALAGVVRGNLAAMARELGEVVRDVRGYEYAVINGHALLPFRYAASPKPLDRARLPANASPTRRRLFRAHGPQPPEGLFDVDEDLVTEEYLGLHEAFEELGASTRLVCVFFTADAEDGIHVIHWGDAHLEPDRTFTWPHREQLAVAPLQVE</sequence>
<accession>A0A949JDQ9</accession>
<evidence type="ECO:0000313" key="1">
    <source>
        <dbReference type="EMBL" id="MBU7597118.1"/>
    </source>
</evidence>
<proteinExistence type="predicted"/>
<reference evidence="1" key="1">
    <citation type="submission" date="2021-06" db="EMBL/GenBank/DDBJ databases">
        <title>Sequencing of actinobacteria type strains.</title>
        <authorList>
            <person name="Nguyen G.-S."/>
            <person name="Wentzel A."/>
        </authorList>
    </citation>
    <scope>NUCLEOTIDE SEQUENCE</scope>
    <source>
        <strain evidence="1">P38-E01</strain>
    </source>
</reference>
<protein>
    <submittedName>
        <fullName evidence="1">Uncharacterized protein</fullName>
    </submittedName>
</protein>
<name>A0A949JDQ9_9ACTN</name>
<keyword evidence="2" id="KW-1185">Reference proteome</keyword>
<dbReference type="Proteomes" id="UP000694501">
    <property type="component" value="Unassembled WGS sequence"/>
</dbReference>
<comment type="caution">
    <text evidence="1">The sequence shown here is derived from an EMBL/GenBank/DDBJ whole genome shotgun (WGS) entry which is preliminary data.</text>
</comment>
<gene>
    <name evidence="1" type="ORF">JGS22_005580</name>
</gene>
<dbReference type="EMBL" id="JAELVF020000001">
    <property type="protein sequence ID" value="MBU7597118.1"/>
    <property type="molecule type" value="Genomic_DNA"/>
</dbReference>